<dbReference type="InterPro" id="IPR018060">
    <property type="entry name" value="HTH_AraC"/>
</dbReference>
<dbReference type="GO" id="GO:0043565">
    <property type="term" value="F:sequence-specific DNA binding"/>
    <property type="evidence" value="ECO:0007669"/>
    <property type="project" value="InterPro"/>
</dbReference>
<evidence type="ECO:0000256" key="2">
    <source>
        <dbReference type="ARBA" id="ARBA00012438"/>
    </source>
</evidence>
<organism evidence="12 13">
    <name type="scientific">Candidatus Pedobacter colombiensis</name>
    <dbReference type="NCBI Taxonomy" id="3121371"/>
    <lineage>
        <taxon>Bacteria</taxon>
        <taxon>Pseudomonadati</taxon>
        <taxon>Bacteroidota</taxon>
        <taxon>Sphingobacteriia</taxon>
        <taxon>Sphingobacteriales</taxon>
        <taxon>Sphingobacteriaceae</taxon>
        <taxon>Pedobacter</taxon>
    </lineage>
</organism>
<dbReference type="CDD" id="cd00082">
    <property type="entry name" value="HisKA"/>
    <property type="match status" value="1"/>
</dbReference>
<evidence type="ECO:0000256" key="4">
    <source>
        <dbReference type="ARBA" id="ARBA00023015"/>
    </source>
</evidence>
<evidence type="ECO:0000256" key="5">
    <source>
        <dbReference type="ARBA" id="ARBA00023163"/>
    </source>
</evidence>
<dbReference type="InterPro" id="IPR013783">
    <property type="entry name" value="Ig-like_fold"/>
</dbReference>
<evidence type="ECO:0000256" key="6">
    <source>
        <dbReference type="PROSITE-ProRule" id="PRU00169"/>
    </source>
</evidence>
<dbReference type="CDD" id="cd00075">
    <property type="entry name" value="HATPase"/>
    <property type="match status" value="1"/>
</dbReference>
<dbReference type="Pfam" id="PF12833">
    <property type="entry name" value="HTH_18"/>
    <property type="match status" value="1"/>
</dbReference>
<dbReference type="EMBL" id="CP119313">
    <property type="protein sequence ID" value="WEK21033.1"/>
    <property type="molecule type" value="Genomic_DNA"/>
</dbReference>
<evidence type="ECO:0000313" key="12">
    <source>
        <dbReference type="EMBL" id="WEK21033.1"/>
    </source>
</evidence>
<dbReference type="Gene3D" id="3.30.565.10">
    <property type="entry name" value="Histidine kinase-like ATPase, C-terminal domain"/>
    <property type="match status" value="1"/>
</dbReference>
<feature type="transmembrane region" description="Helical" evidence="7">
    <location>
        <begin position="787"/>
        <end position="805"/>
    </location>
</feature>
<evidence type="ECO:0000256" key="8">
    <source>
        <dbReference type="SAM" id="SignalP"/>
    </source>
</evidence>
<comment type="catalytic activity">
    <reaction evidence="1">
        <text>ATP + protein L-histidine = ADP + protein N-phospho-L-histidine.</text>
        <dbReference type="EC" id="2.7.13.3"/>
    </reaction>
</comment>
<dbReference type="Proteomes" id="UP001214530">
    <property type="component" value="Chromosome"/>
</dbReference>
<feature type="domain" description="Response regulatory" evidence="11">
    <location>
        <begin position="1117"/>
        <end position="1232"/>
    </location>
</feature>
<dbReference type="Gene3D" id="2.60.40.10">
    <property type="entry name" value="Immunoglobulins"/>
    <property type="match status" value="1"/>
</dbReference>
<evidence type="ECO:0000259" key="9">
    <source>
        <dbReference type="PROSITE" id="PS01124"/>
    </source>
</evidence>
<keyword evidence="7" id="KW-1133">Transmembrane helix</keyword>
<dbReference type="InterPro" id="IPR036890">
    <property type="entry name" value="HATPase_C_sf"/>
</dbReference>
<evidence type="ECO:0000256" key="7">
    <source>
        <dbReference type="SAM" id="Phobius"/>
    </source>
</evidence>
<dbReference type="GO" id="GO:0000155">
    <property type="term" value="F:phosphorelay sensor kinase activity"/>
    <property type="evidence" value="ECO:0007669"/>
    <property type="project" value="InterPro"/>
</dbReference>
<keyword evidence="3 6" id="KW-0597">Phosphoprotein</keyword>
<dbReference type="InterPro" id="IPR009057">
    <property type="entry name" value="Homeodomain-like_sf"/>
</dbReference>
<dbReference type="SUPFAM" id="SSF63829">
    <property type="entry name" value="Calcium-dependent phosphotriesterase"/>
    <property type="match status" value="1"/>
</dbReference>
<proteinExistence type="predicted"/>
<dbReference type="PROSITE" id="PS50109">
    <property type="entry name" value="HIS_KIN"/>
    <property type="match status" value="1"/>
</dbReference>
<dbReference type="Gene3D" id="3.40.50.2300">
    <property type="match status" value="1"/>
</dbReference>
<dbReference type="InterPro" id="IPR011110">
    <property type="entry name" value="Reg_prop"/>
</dbReference>
<dbReference type="CDD" id="cd00146">
    <property type="entry name" value="PKD"/>
    <property type="match status" value="1"/>
</dbReference>
<dbReference type="PROSITE" id="PS50110">
    <property type="entry name" value="RESPONSE_REGULATORY"/>
    <property type="match status" value="1"/>
</dbReference>
<feature type="modified residue" description="4-aspartylphosphate" evidence="6">
    <location>
        <position position="1165"/>
    </location>
</feature>
<name>A0AAJ6BA94_9SPHI</name>
<dbReference type="InterPro" id="IPR015943">
    <property type="entry name" value="WD40/YVTN_repeat-like_dom_sf"/>
</dbReference>
<dbReference type="FunFam" id="1.10.287.130:FF:000045">
    <property type="entry name" value="Two-component system sensor histidine kinase/response regulator"/>
    <property type="match status" value="1"/>
</dbReference>
<dbReference type="PROSITE" id="PS01124">
    <property type="entry name" value="HTH_ARAC_FAMILY_2"/>
    <property type="match status" value="1"/>
</dbReference>
<dbReference type="SUPFAM" id="SSF47384">
    <property type="entry name" value="Homodimeric domain of signal transducing histidine kinase"/>
    <property type="match status" value="1"/>
</dbReference>
<dbReference type="SUPFAM" id="SSF50998">
    <property type="entry name" value="Quinoprotein alcohol dehydrogenase-like"/>
    <property type="match status" value="1"/>
</dbReference>
<evidence type="ECO:0000259" key="10">
    <source>
        <dbReference type="PROSITE" id="PS50109"/>
    </source>
</evidence>
<dbReference type="SMART" id="SM00448">
    <property type="entry name" value="REC"/>
    <property type="match status" value="1"/>
</dbReference>
<dbReference type="InterPro" id="IPR003594">
    <property type="entry name" value="HATPase_dom"/>
</dbReference>
<feature type="chain" id="PRO_5042599122" description="histidine kinase" evidence="8">
    <location>
        <begin position="23"/>
        <end position="1369"/>
    </location>
</feature>
<gene>
    <name evidence="12" type="ORF">P0Y49_07760</name>
</gene>
<sequence length="1369" mass="155687">MISFRKSAILILFCFAFKAACAQNLKFRHIGIENGLSNSTIECILQDYRGFIWFGTRDGLNKYDGNQITVYQNSKESSSISDNYIRCIYEDQAHTLWIGTSSGLNRFNPEKNNFTRYQSDPKDSHSLSNNTVLSIKESPKGLWIGTSGGGLNLLNPTTNQFSRYHPATTSLGGNNVNDVQPDEKGNLWLATDHGLSYFNTKKGTFKSISGLEKFMIRVITASPTGDLWLATEEKGLLCYSPASGKLKQYTHEEKNRNSLGSDLVRAIVFRKNKEIWIGSINGGLDLFNPETSTFQHYMNEPGDPSSLSQRTVSALYEDKQGNLWIGTHRGGINLYSPGSEKFKLFQQELNKNSLSYNDVKAFHEDANGNIWIGTDGGGLNLFNQKTNSFVHYKTNPYAAGSLGSDAVLDIMEDHNKDLFIGTWGGGLNLMNRKNGTFTKFLFDANNPSSISSDYVQKTFEDSYKNLWVGTYYGGLNLFDRSNNRFCRLIHGSNGSKLIGNNIISINEDQKGNLWIGTDDGGLNCYNLETKYFTHYFLNNEKKPDLRVIFIDHKGRLWVGQKGLYLFNPIKNTFSIYTQKAGLASDFIKGITEDERGNFWISTAKGLVKFNPEHLTFNKYNTADGLQSLEFEANACMRKRNGEMFFGGINGFNSFFPEDIKTNKYIPPVYLTEFQIFNNKIIPDVKGSPLQNDISFTKEIKLSYNQSTFSFSFAGLNYTVSENNKYAYKLDGFDKDWNYDGSARKALYTNLDPGTYTFRVKASNNDNVWNTEGTAVRIVISPPYWATWWFKILAIGLVIYIAYVLLSFKRKLELKTLEEKKREEMHQVQLQFFTNISHEFRTPLSLILGPIDRLLKEDAHTSFQNYYKTIHRNANRLLSLINELMDFRKIESGALKLKVIEGNLSLFIDEVAEEFREMAAEKNISFKVNKTGKFTSVWFDRHVIEKIMLNLVNNSLKYTKAGGEVSLDILDSLDGSPLRFENQLFIKSNYTAQQYVFIRVADNGIGISKDSIHHLFERYYRITEAHLGSGVGLAFVKSLTMLHKGFIQVSSEKHLGTEIIIALPCNKEGYTPDELWGQSNEHGGTRLESISYASDQHTLPTSRELISTPTLGISGMRHILIVDDNEELRTFLKEALSSNYHISEAEDGYNGLIKARDVYPDLIISDVMMPGMDGTEFCKRLKEDIETSHIPFLMLTARDSIEAEIEGVESGADLYFTKPININLLQITIKNIFEQRQKLKDHYSKDHSTELRELVHSTKDREFMDKLLMIINEQLINPDLDIDYLCGKIGMSRTKLYQKIKTITGQSIGEFVRSIRLRKAAEILTSEDVLITEVMYRVGIQTQSYFTKAFKKEFGKTPTQFLQDLKQQAV</sequence>
<dbReference type="InterPro" id="IPR005467">
    <property type="entry name" value="His_kinase_dom"/>
</dbReference>
<dbReference type="PANTHER" id="PTHR43547:SF2">
    <property type="entry name" value="HYBRID SIGNAL TRANSDUCTION HISTIDINE KINASE C"/>
    <property type="match status" value="1"/>
</dbReference>
<reference evidence="12" key="1">
    <citation type="submission" date="2023-03" db="EMBL/GenBank/DDBJ databases">
        <title>Andean soil-derived lignocellulolytic bacterial consortium as a source of novel taxa and putative plastic-active enzymes.</title>
        <authorList>
            <person name="Diaz-Garcia L."/>
            <person name="Chuvochina M."/>
            <person name="Feuerriegel G."/>
            <person name="Bunk B."/>
            <person name="Sproer C."/>
            <person name="Streit W.R."/>
            <person name="Rodriguez L.M."/>
            <person name="Overmann J."/>
            <person name="Jimenez D.J."/>
        </authorList>
    </citation>
    <scope>NUCLEOTIDE SEQUENCE</scope>
    <source>
        <strain evidence="12">MAG 3858</strain>
    </source>
</reference>
<dbReference type="InterPro" id="IPR004358">
    <property type="entry name" value="Sig_transdc_His_kin-like_C"/>
</dbReference>
<dbReference type="SMART" id="SM00388">
    <property type="entry name" value="HisKA"/>
    <property type="match status" value="1"/>
</dbReference>
<dbReference type="Gene3D" id="2.130.10.10">
    <property type="entry name" value="YVTN repeat-like/Quinoprotein amine dehydrogenase"/>
    <property type="match status" value="3"/>
</dbReference>
<dbReference type="Pfam" id="PF00072">
    <property type="entry name" value="Response_reg"/>
    <property type="match status" value="1"/>
</dbReference>
<dbReference type="InterPro" id="IPR011006">
    <property type="entry name" value="CheY-like_superfamily"/>
</dbReference>
<dbReference type="FunFam" id="2.60.40.10:FF:000791">
    <property type="entry name" value="Two-component system sensor histidine kinase/response regulator"/>
    <property type="match status" value="1"/>
</dbReference>
<feature type="domain" description="HTH araC/xylS-type" evidence="9">
    <location>
        <begin position="1264"/>
        <end position="1363"/>
    </location>
</feature>
<keyword evidence="8" id="KW-0732">Signal</keyword>
<dbReference type="SUPFAM" id="SSF46689">
    <property type="entry name" value="Homeodomain-like"/>
    <property type="match status" value="1"/>
</dbReference>
<feature type="domain" description="Histidine kinase" evidence="10">
    <location>
        <begin position="834"/>
        <end position="1066"/>
    </location>
</feature>
<dbReference type="InterPro" id="IPR003661">
    <property type="entry name" value="HisK_dim/P_dom"/>
</dbReference>
<accession>A0AAJ6BA94</accession>
<dbReference type="Pfam" id="PF07495">
    <property type="entry name" value="Y_Y_Y"/>
    <property type="match status" value="1"/>
</dbReference>
<dbReference type="GO" id="GO:0003700">
    <property type="term" value="F:DNA-binding transcription factor activity"/>
    <property type="evidence" value="ECO:0007669"/>
    <property type="project" value="InterPro"/>
</dbReference>
<dbReference type="Pfam" id="PF00512">
    <property type="entry name" value="HisKA"/>
    <property type="match status" value="1"/>
</dbReference>
<dbReference type="InterPro" id="IPR011047">
    <property type="entry name" value="Quinoprotein_ADH-like_sf"/>
</dbReference>
<keyword evidence="7" id="KW-0812">Transmembrane</keyword>
<evidence type="ECO:0000256" key="3">
    <source>
        <dbReference type="ARBA" id="ARBA00022553"/>
    </source>
</evidence>
<dbReference type="CDD" id="cd17574">
    <property type="entry name" value="REC_OmpR"/>
    <property type="match status" value="1"/>
</dbReference>
<dbReference type="SMART" id="SM00387">
    <property type="entry name" value="HATPase_c"/>
    <property type="match status" value="1"/>
</dbReference>
<dbReference type="SUPFAM" id="SSF52172">
    <property type="entry name" value="CheY-like"/>
    <property type="match status" value="1"/>
</dbReference>
<evidence type="ECO:0000259" key="11">
    <source>
        <dbReference type="PROSITE" id="PS50110"/>
    </source>
</evidence>
<protein>
    <recommendedName>
        <fullName evidence="2">histidine kinase</fullName>
        <ecNumber evidence="2">2.7.13.3</ecNumber>
    </recommendedName>
</protein>
<keyword evidence="4" id="KW-0805">Transcription regulation</keyword>
<evidence type="ECO:0000313" key="13">
    <source>
        <dbReference type="Proteomes" id="UP001214530"/>
    </source>
</evidence>
<evidence type="ECO:0000256" key="1">
    <source>
        <dbReference type="ARBA" id="ARBA00000085"/>
    </source>
</evidence>
<keyword evidence="5" id="KW-0804">Transcription</keyword>
<dbReference type="EC" id="2.7.13.3" evidence="2"/>
<dbReference type="InterPro" id="IPR001789">
    <property type="entry name" value="Sig_transdc_resp-reg_receiver"/>
</dbReference>
<dbReference type="PRINTS" id="PR00344">
    <property type="entry name" value="BCTRLSENSOR"/>
</dbReference>
<dbReference type="Pfam" id="PF07494">
    <property type="entry name" value="Reg_prop"/>
    <property type="match status" value="6"/>
</dbReference>
<dbReference type="InterPro" id="IPR011123">
    <property type="entry name" value="Y_Y_Y"/>
</dbReference>
<dbReference type="Pfam" id="PF02518">
    <property type="entry name" value="HATPase_c"/>
    <property type="match status" value="1"/>
</dbReference>
<dbReference type="InterPro" id="IPR036097">
    <property type="entry name" value="HisK_dim/P_sf"/>
</dbReference>
<feature type="signal peptide" evidence="8">
    <location>
        <begin position="1"/>
        <end position="22"/>
    </location>
</feature>
<dbReference type="Gene3D" id="1.10.10.60">
    <property type="entry name" value="Homeodomain-like"/>
    <property type="match status" value="1"/>
</dbReference>
<keyword evidence="7" id="KW-0472">Membrane</keyword>
<dbReference type="SMART" id="SM00342">
    <property type="entry name" value="HTH_ARAC"/>
    <property type="match status" value="1"/>
</dbReference>
<dbReference type="PANTHER" id="PTHR43547">
    <property type="entry name" value="TWO-COMPONENT HISTIDINE KINASE"/>
    <property type="match status" value="1"/>
</dbReference>
<dbReference type="Gene3D" id="1.10.287.130">
    <property type="match status" value="1"/>
</dbReference>
<dbReference type="SUPFAM" id="SSF55874">
    <property type="entry name" value="ATPase domain of HSP90 chaperone/DNA topoisomerase II/histidine kinase"/>
    <property type="match status" value="1"/>
</dbReference>